<comment type="caution">
    <text evidence="1">The sequence shown here is derived from an EMBL/GenBank/DDBJ whole genome shotgun (WGS) entry which is preliminary data.</text>
</comment>
<dbReference type="Pfam" id="PF13780">
    <property type="entry name" value="DUF4176"/>
    <property type="match status" value="1"/>
</dbReference>
<keyword evidence="2" id="KW-1185">Reference proteome</keyword>
<organism evidence="1 2">
    <name type="scientific">Faecalibacterium hattorii</name>
    <dbReference type="NCBI Taxonomy" id="2935520"/>
    <lineage>
        <taxon>Bacteria</taxon>
        <taxon>Bacillati</taxon>
        <taxon>Bacillota</taxon>
        <taxon>Clostridia</taxon>
        <taxon>Eubacteriales</taxon>
        <taxon>Oscillospiraceae</taxon>
        <taxon>Faecalibacterium</taxon>
    </lineage>
</organism>
<accession>A0A173Y5I7</accession>
<name>A0A173Y5I7_9FIRM</name>
<protein>
    <submittedName>
        <fullName evidence="1">DUF4176 domain-containing protein</fullName>
    </submittedName>
</protein>
<dbReference type="OrthoDB" id="5124454at2"/>
<dbReference type="RefSeq" id="WP_055189144.1">
    <property type="nucleotide sequence ID" value="NZ_PRLC01000004.1"/>
</dbReference>
<dbReference type="AlphaFoldDB" id="A0A173Y5I7"/>
<gene>
    <name evidence="1" type="ORF">C4N23_03665</name>
</gene>
<dbReference type="Proteomes" id="UP000250429">
    <property type="component" value="Unassembled WGS sequence"/>
</dbReference>
<proteinExistence type="predicted"/>
<reference evidence="1 2" key="1">
    <citation type="submission" date="2018-02" db="EMBL/GenBank/DDBJ databases">
        <title>Complete genome sequencing of Faecalibacterium prausnitzii strains isolated from the human gut.</title>
        <authorList>
            <person name="Fitzgerald B.C."/>
            <person name="Shkoporov A.N."/>
            <person name="Ross P.R."/>
            <person name="Hill C."/>
        </authorList>
    </citation>
    <scope>NUCLEOTIDE SEQUENCE [LARGE SCALE GENOMIC DNA]</scope>
    <source>
        <strain evidence="1 2">APC922/41-1</strain>
    </source>
</reference>
<evidence type="ECO:0000313" key="2">
    <source>
        <dbReference type="Proteomes" id="UP000250429"/>
    </source>
</evidence>
<dbReference type="InterPro" id="IPR025233">
    <property type="entry name" value="DUF4176"/>
</dbReference>
<evidence type="ECO:0000313" key="1">
    <source>
        <dbReference type="EMBL" id="RAW62548.1"/>
    </source>
</evidence>
<dbReference type="EMBL" id="PRLC01000004">
    <property type="protein sequence ID" value="RAW62548.1"/>
    <property type="molecule type" value="Genomic_DNA"/>
</dbReference>
<sequence length="93" mass="10801">MNVGNLFPIGTVVTVKDANKSMMIIGVLPENDGKRYDYIAVLYPEGYLTEKQIYLFNHDDVVKVEYLGYMNAEYQVFRQDLEQIMKEVDAEKK</sequence>